<evidence type="ECO:0000313" key="1">
    <source>
        <dbReference type="Proteomes" id="UP000887576"/>
    </source>
</evidence>
<name>A0AC34QPG3_9BILA</name>
<reference evidence="2" key="1">
    <citation type="submission" date="2022-11" db="UniProtKB">
        <authorList>
            <consortium name="WormBaseParasite"/>
        </authorList>
    </citation>
    <scope>IDENTIFICATION</scope>
</reference>
<evidence type="ECO:0000313" key="2">
    <source>
        <dbReference type="WBParaSite" id="JU765_v2.g1814.t1"/>
    </source>
</evidence>
<dbReference type="WBParaSite" id="JU765_v2.g1814.t1">
    <property type="protein sequence ID" value="JU765_v2.g1814.t1"/>
    <property type="gene ID" value="JU765_v2.g1814"/>
</dbReference>
<sequence>MVKNFGDEQEQDSKKESSPEEKNEQKYDPWKKESMEEFSWFYGMLQDKDLIDHLKLSGDFVVRTISCGDNLRIFLTYKKDDKTKSSTTTTTGTTTENDDEKLMKNVFNIEIIAEEQGFHLDGTTVKREHINDLLEYYKLNDLPTGGRLVQGSKRPSWLMRHDQISYDKEKDLLGSGNFCVVYHASLINFQQVAVKVSQEGAVNYKSVMEQVKTNFNELIEEGKIMSQLKHPNIVSFVGICCDSPPVVIVMELCTVALLTHLKEFKEVISTGERMMYCSDVSSGMKFLHNKNIIHRDLAARNCLFSHNGVCKIADFGLSRFFRDLFDELGGKAQMPVRWMAPETLTSTPKFTRKSDVWAFAVLLYEVFNNGIKPFDGDEWPPKRIATKIRKGEMPEPPTSTPEEMKIIMKTCWKLNAIERPDFEGLSQAIVDIAEKYPPPPEPDRTLKHHDLVEFITRDLKMLKNTIRVRKRSKDGVTTTIMPTQESKTHESKTQESTISRKSSRPCLRKPPRSPRNGKNQDKTIEQTNKSRRMSTPNKMKKTDNEDMSSSSRRRKTATQKSPKSSFSVRRKRI</sequence>
<proteinExistence type="predicted"/>
<dbReference type="Proteomes" id="UP000887576">
    <property type="component" value="Unplaced"/>
</dbReference>
<accession>A0AC34QPG3</accession>
<protein>
    <submittedName>
        <fullName evidence="2">Tyrosine-protein kinase</fullName>
    </submittedName>
</protein>
<organism evidence="1 2">
    <name type="scientific">Panagrolaimus sp. JU765</name>
    <dbReference type="NCBI Taxonomy" id="591449"/>
    <lineage>
        <taxon>Eukaryota</taxon>
        <taxon>Metazoa</taxon>
        <taxon>Ecdysozoa</taxon>
        <taxon>Nematoda</taxon>
        <taxon>Chromadorea</taxon>
        <taxon>Rhabditida</taxon>
        <taxon>Tylenchina</taxon>
        <taxon>Panagrolaimomorpha</taxon>
        <taxon>Panagrolaimoidea</taxon>
        <taxon>Panagrolaimidae</taxon>
        <taxon>Panagrolaimus</taxon>
    </lineage>
</organism>